<dbReference type="Proteomes" id="UP000286045">
    <property type="component" value="Unassembled WGS sequence"/>
</dbReference>
<evidence type="ECO:0000259" key="1">
    <source>
        <dbReference type="Pfam" id="PF20150"/>
    </source>
</evidence>
<accession>A0A439D5Q0</accession>
<gene>
    <name evidence="2" type="ORF">EKO27_g5374</name>
</gene>
<comment type="caution">
    <text evidence="2">The sequence shown here is derived from an EMBL/GenBank/DDBJ whole genome shotgun (WGS) entry which is preliminary data.</text>
</comment>
<evidence type="ECO:0000313" key="3">
    <source>
        <dbReference type="Proteomes" id="UP000286045"/>
    </source>
</evidence>
<keyword evidence="3" id="KW-1185">Reference proteome</keyword>
<dbReference type="Pfam" id="PF20150">
    <property type="entry name" value="2EXR"/>
    <property type="match status" value="1"/>
</dbReference>
<name>A0A439D5Q0_9PEZI</name>
<dbReference type="AlphaFoldDB" id="A0A439D5Q0"/>
<feature type="domain" description="2EXR" evidence="1">
    <location>
        <begin position="33"/>
        <end position="135"/>
    </location>
</feature>
<sequence>MSTQRLGLVRCPIIAIPDSQGLETDGENGPPIFHPFSWLPVELRLDIWRISAITCPLQIHTFLLEQHEGEEDLQLRYPQLLQKNLASHYQRIKTVLPLLHACCESRKTTLARYSLVPLRDLLFARPPFVFSGELDHTLQTFNIAVDWSEDTIFCNEHYPFPSPELPWGKQLCSATKLCMPLDEMDTFDFDVFGGRAGHYITESEVDELIGNWVRSVIPLFSKVEEITFAIADITDKPEIIEREYLDEREEPEGERRFTPCPNLSIVGSDLDGGPESLYKYPLEAAMILGGKDGNWSPWWEPLVNGTVGSIRKFHKAIEQERSGIRLNVALDFRIVDELIENCSEGGNSLPRSEFLPPWTE</sequence>
<reference evidence="2 3" key="1">
    <citation type="submission" date="2018-12" db="EMBL/GenBank/DDBJ databases">
        <title>Draft genome sequence of Xylaria grammica IHI A82.</title>
        <authorList>
            <person name="Buettner E."/>
            <person name="Kellner H."/>
        </authorList>
    </citation>
    <scope>NUCLEOTIDE SEQUENCE [LARGE SCALE GENOMIC DNA]</scope>
    <source>
        <strain evidence="2 3">IHI A82</strain>
    </source>
</reference>
<organism evidence="2 3">
    <name type="scientific">Xylaria grammica</name>
    <dbReference type="NCBI Taxonomy" id="363999"/>
    <lineage>
        <taxon>Eukaryota</taxon>
        <taxon>Fungi</taxon>
        <taxon>Dikarya</taxon>
        <taxon>Ascomycota</taxon>
        <taxon>Pezizomycotina</taxon>
        <taxon>Sordariomycetes</taxon>
        <taxon>Xylariomycetidae</taxon>
        <taxon>Xylariales</taxon>
        <taxon>Xylariaceae</taxon>
        <taxon>Xylaria</taxon>
    </lineage>
</organism>
<evidence type="ECO:0000313" key="2">
    <source>
        <dbReference type="EMBL" id="RWA09729.1"/>
    </source>
</evidence>
<proteinExistence type="predicted"/>
<dbReference type="EMBL" id="RYZI01000142">
    <property type="protein sequence ID" value="RWA09729.1"/>
    <property type="molecule type" value="Genomic_DNA"/>
</dbReference>
<dbReference type="InterPro" id="IPR045518">
    <property type="entry name" value="2EXR"/>
</dbReference>
<protein>
    <recommendedName>
        <fullName evidence="1">2EXR domain-containing protein</fullName>
    </recommendedName>
</protein>